<sequence>MSTGTSLFAALTDTVATFLDALAMEVFGVRVRLRGVDCVQARAPASAGDQGDRVAERERVRGRVRGGLLGAREEGVGGPVGGEPRGAREGHQPRGHEVAAHQRGP</sequence>
<dbReference type="Proteomes" id="UP000292957">
    <property type="component" value="Unassembled WGS sequence"/>
</dbReference>
<name>A0A4Q9MNP3_9APHY</name>
<dbReference type="AlphaFoldDB" id="A0A4Q9MNP3"/>
<gene>
    <name evidence="2" type="ORF">BD311DRAFT_757977</name>
</gene>
<reference evidence="2" key="1">
    <citation type="submission" date="2019-01" db="EMBL/GenBank/DDBJ databases">
        <title>Draft genome sequences of three monokaryotic isolates of the white-rot basidiomycete fungus Dichomitus squalens.</title>
        <authorList>
            <consortium name="DOE Joint Genome Institute"/>
            <person name="Lopez S.C."/>
            <person name="Andreopoulos B."/>
            <person name="Pangilinan J."/>
            <person name="Lipzen A."/>
            <person name="Riley R."/>
            <person name="Ahrendt S."/>
            <person name="Ng V."/>
            <person name="Barry K."/>
            <person name="Daum C."/>
            <person name="Grigoriev I.V."/>
            <person name="Hilden K.S."/>
            <person name="Makela M.R."/>
            <person name="de Vries R.P."/>
        </authorList>
    </citation>
    <scope>NUCLEOTIDE SEQUENCE [LARGE SCALE GENOMIC DNA]</scope>
    <source>
        <strain evidence="2">OM18370.1</strain>
    </source>
</reference>
<evidence type="ECO:0000256" key="1">
    <source>
        <dbReference type="SAM" id="MobiDB-lite"/>
    </source>
</evidence>
<evidence type="ECO:0000313" key="2">
    <source>
        <dbReference type="EMBL" id="TBU28558.1"/>
    </source>
</evidence>
<organism evidence="2">
    <name type="scientific">Dichomitus squalens</name>
    <dbReference type="NCBI Taxonomy" id="114155"/>
    <lineage>
        <taxon>Eukaryota</taxon>
        <taxon>Fungi</taxon>
        <taxon>Dikarya</taxon>
        <taxon>Basidiomycota</taxon>
        <taxon>Agaricomycotina</taxon>
        <taxon>Agaricomycetes</taxon>
        <taxon>Polyporales</taxon>
        <taxon>Polyporaceae</taxon>
        <taxon>Dichomitus</taxon>
    </lineage>
</organism>
<accession>A0A4Q9MNP3</accession>
<proteinExistence type="predicted"/>
<feature type="region of interest" description="Disordered" evidence="1">
    <location>
        <begin position="65"/>
        <end position="105"/>
    </location>
</feature>
<dbReference type="EMBL" id="ML143420">
    <property type="protein sequence ID" value="TBU28558.1"/>
    <property type="molecule type" value="Genomic_DNA"/>
</dbReference>
<protein>
    <submittedName>
        <fullName evidence="2">Uncharacterized protein</fullName>
    </submittedName>
</protein>
<feature type="compositionally biased region" description="Basic and acidic residues" evidence="1">
    <location>
        <begin position="85"/>
        <end position="105"/>
    </location>
</feature>